<evidence type="ECO:0000259" key="4">
    <source>
        <dbReference type="Pfam" id="PF04564"/>
    </source>
</evidence>
<feature type="domain" description="U-box" evidence="4">
    <location>
        <begin position="196"/>
        <end position="253"/>
    </location>
</feature>
<comment type="caution">
    <text evidence="5">The sequence shown here is derived from an EMBL/GenBank/DDBJ whole genome shotgun (WGS) entry which is preliminary data.</text>
</comment>
<reference evidence="5" key="1">
    <citation type="journal article" date="2022" name="Int. J. Mol. Sci.">
        <title>Draft Genome of Tanacetum Coccineum: Genomic Comparison of Closely Related Tanacetum-Family Plants.</title>
        <authorList>
            <person name="Yamashiro T."/>
            <person name="Shiraishi A."/>
            <person name="Nakayama K."/>
            <person name="Satake H."/>
        </authorList>
    </citation>
    <scope>NUCLEOTIDE SEQUENCE</scope>
</reference>
<keyword evidence="3" id="KW-0812">Transmembrane</keyword>
<protein>
    <submittedName>
        <fullName evidence="5">Zinc finger, CCHC-type containing protein</fullName>
    </submittedName>
</protein>
<gene>
    <name evidence="5" type="ORF">Tco_0922043</name>
</gene>
<keyword evidence="3" id="KW-1133">Transmembrane helix</keyword>
<dbReference type="Pfam" id="PF04564">
    <property type="entry name" value="U-box"/>
    <property type="match status" value="1"/>
</dbReference>
<keyword evidence="6" id="KW-1185">Reference proteome</keyword>
<dbReference type="EMBL" id="BQNB010014721">
    <property type="protein sequence ID" value="GJT31624.1"/>
    <property type="molecule type" value="Genomic_DNA"/>
</dbReference>
<dbReference type="SUPFAM" id="SSF57850">
    <property type="entry name" value="RING/U-box"/>
    <property type="match status" value="1"/>
</dbReference>
<dbReference type="InterPro" id="IPR003613">
    <property type="entry name" value="Ubox_domain"/>
</dbReference>
<proteinExistence type="predicted"/>
<feature type="transmembrane region" description="Helical" evidence="3">
    <location>
        <begin position="85"/>
        <end position="105"/>
    </location>
</feature>
<evidence type="ECO:0000313" key="5">
    <source>
        <dbReference type="EMBL" id="GJT31624.1"/>
    </source>
</evidence>
<dbReference type="Proteomes" id="UP001151760">
    <property type="component" value="Unassembled WGS sequence"/>
</dbReference>
<organism evidence="5 6">
    <name type="scientific">Tanacetum coccineum</name>
    <dbReference type="NCBI Taxonomy" id="301880"/>
    <lineage>
        <taxon>Eukaryota</taxon>
        <taxon>Viridiplantae</taxon>
        <taxon>Streptophyta</taxon>
        <taxon>Embryophyta</taxon>
        <taxon>Tracheophyta</taxon>
        <taxon>Spermatophyta</taxon>
        <taxon>Magnoliopsida</taxon>
        <taxon>eudicotyledons</taxon>
        <taxon>Gunneridae</taxon>
        <taxon>Pentapetalae</taxon>
        <taxon>asterids</taxon>
        <taxon>campanulids</taxon>
        <taxon>Asterales</taxon>
        <taxon>Asteraceae</taxon>
        <taxon>Asteroideae</taxon>
        <taxon>Anthemideae</taxon>
        <taxon>Anthemidinae</taxon>
        <taxon>Tanacetum</taxon>
    </lineage>
</organism>
<name>A0ABQ5CXX4_9ASTR</name>
<evidence type="ECO:0000313" key="6">
    <source>
        <dbReference type="Proteomes" id="UP001151760"/>
    </source>
</evidence>
<reference evidence="5" key="2">
    <citation type="submission" date="2022-01" db="EMBL/GenBank/DDBJ databases">
        <authorList>
            <person name="Yamashiro T."/>
            <person name="Shiraishi A."/>
            <person name="Satake H."/>
            <person name="Nakayama K."/>
        </authorList>
    </citation>
    <scope>NUCLEOTIDE SEQUENCE</scope>
</reference>
<comment type="pathway">
    <text evidence="1">Protein modification; protein ubiquitination.</text>
</comment>
<dbReference type="Gene3D" id="3.30.40.10">
    <property type="entry name" value="Zinc/RING finger domain, C3HC4 (zinc finger)"/>
    <property type="match status" value="1"/>
</dbReference>
<sequence>MSNGSASTSNRHGKAKTAQPWTTMEEITLCTAIMNYGSDLHILSDYAPSMPPLLSLLLSMACDDSDGGVVKAVTTRILAGQPFRLAAMAGLYSLTCIVPGISSHFNLNTTHAFAVAVSIATFLFTVMVTRMGYVEMMEYNYGLDPGYQPGGFSGGFRQEFRWTSILIERLEPLMKKLKEEHMGSVKWDFHIMQMSDYLCYKITSDIFCGPVITLSGLTYEWAVILDHLEKTDIDVSRMRRITSRRITEALLKKRVNLKKLCIHARLPTVRNRAIYFPVETLTSGATLLLLLSYCCPTKPRTSALFGYGFQECGLKASWMMPVWDPFRSSSYSDCTSVVGCSLTDHIDVTLFSDGEDGYRHGKASSKGRHSKHKSKKRHGYIHTYAHVTTYVQIICLLVDGDAVKDAAPKTGVKKCKKFYWYDPELDNEWYRRHLYGMYGQLNPHQIQDIATEISSHEQLIILQDEFAGIQAELALTQKNARFWKTIFFIFSAIVFLVYLM</sequence>
<keyword evidence="3" id="KW-0472">Membrane</keyword>
<feature type="transmembrane region" description="Helical" evidence="3">
    <location>
        <begin position="482"/>
        <end position="499"/>
    </location>
</feature>
<keyword evidence="2" id="KW-0808">Transferase</keyword>
<evidence type="ECO:0000256" key="3">
    <source>
        <dbReference type="SAM" id="Phobius"/>
    </source>
</evidence>
<evidence type="ECO:0000256" key="1">
    <source>
        <dbReference type="ARBA" id="ARBA00004906"/>
    </source>
</evidence>
<evidence type="ECO:0000256" key="2">
    <source>
        <dbReference type="ARBA" id="ARBA00022679"/>
    </source>
</evidence>
<accession>A0ABQ5CXX4</accession>
<feature type="transmembrane region" description="Helical" evidence="3">
    <location>
        <begin position="111"/>
        <end position="129"/>
    </location>
</feature>
<dbReference type="InterPro" id="IPR013083">
    <property type="entry name" value="Znf_RING/FYVE/PHD"/>
</dbReference>